<gene>
    <name evidence="1" type="ORF">M9Y10_004670</name>
</gene>
<protein>
    <submittedName>
        <fullName evidence="1">Uncharacterized protein</fullName>
    </submittedName>
</protein>
<name>A0ABR2JJV9_9EUKA</name>
<comment type="caution">
    <text evidence="1">The sequence shown here is derived from an EMBL/GenBank/DDBJ whole genome shotgun (WGS) entry which is preliminary data.</text>
</comment>
<keyword evidence="2" id="KW-1185">Reference proteome</keyword>
<evidence type="ECO:0000313" key="1">
    <source>
        <dbReference type="EMBL" id="KAK8877907.1"/>
    </source>
</evidence>
<accession>A0ABR2JJV9</accession>
<sequence>MFTIEQAGSVKKVNTIDELIIEYIKKYSCQCNSNNGNNLGNSINEAELNELLKPYAKITTLDEYAKITDLFDYLKTEEFNKELLKYASSEEIENAVDVLRDYVVNNFELSTDIPENIITSESLSTTLSGYAKTDNLPDMSKYALSIDIPEPVDLTNYATKSDLSNFRLKSDLTASYLTVDYIDGEVYIVFYHVDQGRVGTVDQQWCYLDVLSIYGVTRERSR</sequence>
<organism evidence="1 2">
    <name type="scientific">Tritrichomonas musculus</name>
    <dbReference type="NCBI Taxonomy" id="1915356"/>
    <lineage>
        <taxon>Eukaryota</taxon>
        <taxon>Metamonada</taxon>
        <taxon>Parabasalia</taxon>
        <taxon>Tritrichomonadida</taxon>
        <taxon>Tritrichomonadidae</taxon>
        <taxon>Tritrichomonas</taxon>
    </lineage>
</organism>
<reference evidence="1 2" key="1">
    <citation type="submission" date="2024-04" db="EMBL/GenBank/DDBJ databases">
        <title>Tritrichomonas musculus Genome.</title>
        <authorList>
            <person name="Alves-Ferreira E."/>
            <person name="Grigg M."/>
            <person name="Lorenzi H."/>
            <person name="Galac M."/>
        </authorList>
    </citation>
    <scope>NUCLEOTIDE SEQUENCE [LARGE SCALE GENOMIC DNA]</scope>
    <source>
        <strain evidence="1 2">EAF2021</strain>
    </source>
</reference>
<dbReference type="Proteomes" id="UP001470230">
    <property type="component" value="Unassembled WGS sequence"/>
</dbReference>
<evidence type="ECO:0000313" key="2">
    <source>
        <dbReference type="Proteomes" id="UP001470230"/>
    </source>
</evidence>
<proteinExistence type="predicted"/>
<dbReference type="EMBL" id="JAPFFF010000011">
    <property type="protein sequence ID" value="KAK8877907.1"/>
    <property type="molecule type" value="Genomic_DNA"/>
</dbReference>